<dbReference type="PANTHER" id="PTHR13847">
    <property type="entry name" value="SARCOSINE DEHYDROGENASE-RELATED"/>
    <property type="match status" value="1"/>
</dbReference>
<dbReference type="EMBL" id="CP042306">
    <property type="protein sequence ID" value="QDZ07013.1"/>
    <property type="molecule type" value="Genomic_DNA"/>
</dbReference>
<dbReference type="InterPro" id="IPR006076">
    <property type="entry name" value="FAD-dep_OxRdtase"/>
</dbReference>
<keyword evidence="4" id="KW-1185">Reference proteome</keyword>
<gene>
    <name evidence="3" type="ORF">FPZ24_05580</name>
</gene>
<dbReference type="OrthoDB" id="311718at2"/>
<dbReference type="Gene3D" id="3.50.50.60">
    <property type="entry name" value="FAD/NAD(P)-binding domain"/>
    <property type="match status" value="1"/>
</dbReference>
<dbReference type="GO" id="GO:0016491">
    <property type="term" value="F:oxidoreductase activity"/>
    <property type="evidence" value="ECO:0007669"/>
    <property type="project" value="UniProtKB-KW"/>
</dbReference>
<feature type="domain" description="FAD dependent oxidoreductase" evidence="2">
    <location>
        <begin position="42"/>
        <end position="389"/>
    </location>
</feature>
<protein>
    <submittedName>
        <fullName evidence="3">FAD-binding oxidoreductase</fullName>
    </submittedName>
</protein>
<accession>A0A5B8LG17</accession>
<keyword evidence="1" id="KW-0560">Oxidoreductase</keyword>
<reference evidence="3 4" key="1">
    <citation type="submission" date="2019-07" db="EMBL/GenBank/DDBJ databases">
        <title>Full genome sequence of Sphingomonas sp. 4R-6-7(HKS19).</title>
        <authorList>
            <person name="Im W.-T."/>
        </authorList>
    </citation>
    <scope>NUCLEOTIDE SEQUENCE [LARGE SCALE GENOMIC DNA]</scope>
    <source>
        <strain evidence="3 4">HKS19</strain>
    </source>
</reference>
<dbReference type="Pfam" id="PF01266">
    <property type="entry name" value="DAO"/>
    <property type="match status" value="1"/>
</dbReference>
<dbReference type="GO" id="GO:0005737">
    <property type="term" value="C:cytoplasm"/>
    <property type="evidence" value="ECO:0007669"/>
    <property type="project" value="TreeGrafter"/>
</dbReference>
<dbReference type="AlphaFoldDB" id="A0A5B8LG17"/>
<sequence length="409" mass="42872">MTSSAQNIGLTEHRDLRGGRPCWTADIDKIPASDPLPDGPVDITIVGAGVVGAMLADRLTRDGREVLLLDRRPPAHGSTAASTALVMWAADVPLTHLAKEIGEAEAARRWRRVYAAMRDLAAHIDATGIDCTRIDRPELYLAGSLLDDDALRAEGEMRRAHGLSSTLLDAASVAERFGIAPRAALLSEGCYEVDPVRLTQGLLRRARAQGARAHFPCDVVGLDGTTLMLDNGRTVAAKHVILAGGYERATLFLPPAFTVGSSYAIATAPGTAPLWGGDALIWEAASPYLYTRATADGRIIAGGEDEDFADADRRDALIGAKSGTIPAKLAAMIDVPDVAVDCAWSAAFGDSPDGLPAIGRAANHDKLWLASAFGGNGVSFAALAAEIIAGDLAGTPDPDAACFDPYRFG</sequence>
<dbReference type="Gene3D" id="3.30.9.10">
    <property type="entry name" value="D-Amino Acid Oxidase, subunit A, domain 2"/>
    <property type="match status" value="1"/>
</dbReference>
<organism evidence="3 4">
    <name type="scientific">Sphingomonas panacisoli</name>
    <dbReference type="NCBI Taxonomy" id="1813879"/>
    <lineage>
        <taxon>Bacteria</taxon>
        <taxon>Pseudomonadati</taxon>
        <taxon>Pseudomonadota</taxon>
        <taxon>Alphaproteobacteria</taxon>
        <taxon>Sphingomonadales</taxon>
        <taxon>Sphingomonadaceae</taxon>
        <taxon>Sphingomonas</taxon>
    </lineage>
</organism>
<proteinExistence type="predicted"/>
<evidence type="ECO:0000259" key="2">
    <source>
        <dbReference type="Pfam" id="PF01266"/>
    </source>
</evidence>
<dbReference type="InterPro" id="IPR036188">
    <property type="entry name" value="FAD/NAD-bd_sf"/>
</dbReference>
<dbReference type="SUPFAM" id="SSF51905">
    <property type="entry name" value="FAD/NAD(P)-binding domain"/>
    <property type="match status" value="1"/>
</dbReference>
<dbReference type="RefSeq" id="WP_146570097.1">
    <property type="nucleotide sequence ID" value="NZ_CP042306.1"/>
</dbReference>
<name>A0A5B8LG17_9SPHN</name>
<evidence type="ECO:0000313" key="4">
    <source>
        <dbReference type="Proteomes" id="UP000315673"/>
    </source>
</evidence>
<dbReference type="Proteomes" id="UP000315673">
    <property type="component" value="Chromosome"/>
</dbReference>
<dbReference type="KEGG" id="spai:FPZ24_05580"/>
<evidence type="ECO:0000313" key="3">
    <source>
        <dbReference type="EMBL" id="QDZ07013.1"/>
    </source>
</evidence>
<evidence type="ECO:0000256" key="1">
    <source>
        <dbReference type="ARBA" id="ARBA00023002"/>
    </source>
</evidence>
<dbReference type="PANTHER" id="PTHR13847:SF201">
    <property type="entry name" value="PUTATIBE OXIDOREDUCTASE"/>
    <property type="match status" value="1"/>
</dbReference>